<protein>
    <submittedName>
        <fullName evidence="1">Uncharacterized protein</fullName>
    </submittedName>
</protein>
<dbReference type="RefSeq" id="WP_188717921.1">
    <property type="nucleotide sequence ID" value="NZ_BAABBD010000005.1"/>
</dbReference>
<evidence type="ECO:0000313" key="2">
    <source>
        <dbReference type="Proteomes" id="UP000626982"/>
    </source>
</evidence>
<dbReference type="EMBL" id="BMLM01000001">
    <property type="protein sequence ID" value="GGN85825.1"/>
    <property type="molecule type" value="Genomic_DNA"/>
</dbReference>
<accession>A0ABQ2KK34</accession>
<proteinExistence type="predicted"/>
<name>A0ABQ2KK34_9MICO</name>
<sequence>MTLDNENAVAKAIGAETLDNLTDAQVVALAEHLSEATPELQLHLIKTNPQLQAYALRAVTAVEDDLRTTLSAINENSKQAFEALGETRDIIAGELNKPDLSDDRWRYLIDKLTDNEDKAKAVAEETNQLIAEQSNAARGAKLAIAAMPYVEVVLQVGIRLLISRGRL</sequence>
<keyword evidence="2" id="KW-1185">Reference proteome</keyword>
<organism evidence="1 2">
    <name type="scientific">Agrococcus terreus</name>
    <dbReference type="NCBI Taxonomy" id="574649"/>
    <lineage>
        <taxon>Bacteria</taxon>
        <taxon>Bacillati</taxon>
        <taxon>Actinomycetota</taxon>
        <taxon>Actinomycetes</taxon>
        <taxon>Micrococcales</taxon>
        <taxon>Microbacteriaceae</taxon>
        <taxon>Agrococcus</taxon>
    </lineage>
</organism>
<comment type="caution">
    <text evidence="1">The sequence shown here is derived from an EMBL/GenBank/DDBJ whole genome shotgun (WGS) entry which is preliminary data.</text>
</comment>
<reference evidence="2" key="1">
    <citation type="journal article" date="2019" name="Int. J. Syst. Evol. Microbiol.">
        <title>The Global Catalogue of Microorganisms (GCM) 10K type strain sequencing project: providing services to taxonomists for standard genome sequencing and annotation.</title>
        <authorList>
            <consortium name="The Broad Institute Genomics Platform"/>
            <consortium name="The Broad Institute Genome Sequencing Center for Infectious Disease"/>
            <person name="Wu L."/>
            <person name="Ma J."/>
        </authorList>
    </citation>
    <scope>NUCLEOTIDE SEQUENCE [LARGE SCALE GENOMIC DNA]</scope>
    <source>
        <strain evidence="2">CGMCC 1.6960</strain>
    </source>
</reference>
<evidence type="ECO:0000313" key="1">
    <source>
        <dbReference type="EMBL" id="GGN85825.1"/>
    </source>
</evidence>
<dbReference type="Proteomes" id="UP000626982">
    <property type="component" value="Unassembled WGS sequence"/>
</dbReference>
<gene>
    <name evidence="1" type="ORF">GCM10010968_19060</name>
</gene>